<keyword evidence="2" id="KW-0697">Rotamase</keyword>
<evidence type="ECO:0000256" key="2">
    <source>
        <dbReference type="ARBA" id="ARBA00023110"/>
    </source>
</evidence>
<dbReference type="GO" id="GO:0006457">
    <property type="term" value="P:protein folding"/>
    <property type="evidence" value="ECO:0007669"/>
    <property type="project" value="TreeGrafter"/>
</dbReference>
<dbReference type="PANTHER" id="PTHR11071:SF561">
    <property type="entry name" value="PEPTIDYL-PROLYL CIS-TRANS ISOMERASE D-RELATED"/>
    <property type="match status" value="1"/>
</dbReference>
<dbReference type="GO" id="GO:0003755">
    <property type="term" value="F:peptidyl-prolyl cis-trans isomerase activity"/>
    <property type="evidence" value="ECO:0007669"/>
    <property type="project" value="UniProtKB-KW"/>
</dbReference>
<dbReference type="EMBL" id="CENE01000002">
    <property type="protein sequence ID" value="CEQ39082.1"/>
    <property type="molecule type" value="Genomic_DNA"/>
</dbReference>
<keyword evidence="5" id="KW-1185">Reference proteome</keyword>
<dbReference type="Proteomes" id="UP000243876">
    <property type="component" value="Unassembled WGS sequence"/>
</dbReference>
<dbReference type="GO" id="GO:0005737">
    <property type="term" value="C:cytoplasm"/>
    <property type="evidence" value="ECO:0007669"/>
    <property type="project" value="TreeGrafter"/>
</dbReference>
<sequence>MSTPTRCFITIAAGDETAYKVEVEKYEDLMDWLAQHGAKYGLAGQLEELDESARETLSAIYEGDTKVALAPDSFSPPPSLCLPRLQLLVSGSSGLRKTTANFLDLLTDSKSLTSKRSPHSPLRYVGTPVFRIERDFVAQMGDVTRGDGSGGESICKFFVTLTSDPAKLKRLTGKYVAFGQAVLEDPETRACLERLNDLADGKGGTRLPVWIAECNVLSP</sequence>
<accession>A0A0D6EGD1</accession>
<dbReference type="OrthoDB" id="193499at2759"/>
<evidence type="ECO:0000313" key="5">
    <source>
        <dbReference type="Proteomes" id="UP000243876"/>
    </source>
</evidence>
<dbReference type="Gene3D" id="2.40.100.10">
    <property type="entry name" value="Cyclophilin-like"/>
    <property type="match status" value="1"/>
</dbReference>
<dbReference type="InterPro" id="IPR029000">
    <property type="entry name" value="Cyclophilin-like_dom_sf"/>
</dbReference>
<name>A0A0D6EGD1_SPOSA</name>
<reference evidence="5" key="1">
    <citation type="submission" date="2015-02" db="EMBL/GenBank/DDBJ databases">
        <authorList>
            <person name="Gon?alves P."/>
        </authorList>
    </citation>
    <scope>NUCLEOTIDE SEQUENCE [LARGE SCALE GENOMIC DNA]</scope>
</reference>
<gene>
    <name evidence="4" type="primary">SPOSA6832_00567</name>
</gene>
<dbReference type="AlphaFoldDB" id="A0A0D6EGD1"/>
<keyword evidence="3" id="KW-0413">Isomerase</keyword>
<protein>
    <recommendedName>
        <fullName evidence="1">peptidylprolyl isomerase</fullName>
        <ecNumber evidence="1">5.2.1.8</ecNumber>
    </recommendedName>
</protein>
<dbReference type="PANTHER" id="PTHR11071">
    <property type="entry name" value="PEPTIDYL-PROLYL CIS-TRANS ISOMERASE"/>
    <property type="match status" value="1"/>
</dbReference>
<dbReference type="GO" id="GO:0016018">
    <property type="term" value="F:cyclosporin A binding"/>
    <property type="evidence" value="ECO:0007669"/>
    <property type="project" value="TreeGrafter"/>
</dbReference>
<evidence type="ECO:0000256" key="1">
    <source>
        <dbReference type="ARBA" id="ARBA00013194"/>
    </source>
</evidence>
<dbReference type="EC" id="5.2.1.8" evidence="1"/>
<evidence type="ECO:0000313" key="4">
    <source>
        <dbReference type="EMBL" id="CEQ39082.1"/>
    </source>
</evidence>
<evidence type="ECO:0000256" key="3">
    <source>
        <dbReference type="ARBA" id="ARBA00023235"/>
    </source>
</evidence>
<organism evidence="4 5">
    <name type="scientific">Sporidiobolus salmonicolor</name>
    <name type="common">Yeast-like fungus</name>
    <name type="synonym">Sporobolomyces salmonicolor</name>
    <dbReference type="NCBI Taxonomy" id="5005"/>
    <lineage>
        <taxon>Eukaryota</taxon>
        <taxon>Fungi</taxon>
        <taxon>Dikarya</taxon>
        <taxon>Basidiomycota</taxon>
        <taxon>Pucciniomycotina</taxon>
        <taxon>Microbotryomycetes</taxon>
        <taxon>Sporidiobolales</taxon>
        <taxon>Sporidiobolaceae</taxon>
        <taxon>Sporobolomyces</taxon>
    </lineage>
</organism>
<proteinExistence type="predicted"/>
<dbReference type="SUPFAM" id="SSF50891">
    <property type="entry name" value="Cyclophilin-like"/>
    <property type="match status" value="1"/>
</dbReference>